<name>A0A1G8LLE9_9RHOB</name>
<dbReference type="Gene3D" id="1.10.287.110">
    <property type="entry name" value="DnaJ domain"/>
    <property type="match status" value="1"/>
</dbReference>
<sequence>MTPIERVRARFAAAEVLGVTQHADTGEIRTAWQRAARSLHPDRAGGDKNRFVQARAAFECLAGDQDGAKTTRPEIRSKRTTLRRPTVARREMMMDPEDYMNCVEILEDNPERTDADHVPVDIVQTGRSLVFRVSAPLVDGVNRVAVPTGVLQPHLRSKPTILKFRSRKAGAGEIHVPDVLLEQRFPGTRSVKIEFTGA</sequence>
<dbReference type="AlphaFoldDB" id="A0A1G8LLE9"/>
<organism evidence="2 3">
    <name type="scientific">Aliiruegeria lutimaris</name>
    <dbReference type="NCBI Taxonomy" id="571298"/>
    <lineage>
        <taxon>Bacteria</taxon>
        <taxon>Pseudomonadati</taxon>
        <taxon>Pseudomonadota</taxon>
        <taxon>Alphaproteobacteria</taxon>
        <taxon>Rhodobacterales</taxon>
        <taxon>Roseobacteraceae</taxon>
        <taxon>Aliiruegeria</taxon>
    </lineage>
</organism>
<evidence type="ECO:0000313" key="2">
    <source>
        <dbReference type="EMBL" id="SDI56498.1"/>
    </source>
</evidence>
<dbReference type="SMART" id="SM00271">
    <property type="entry name" value="DnaJ"/>
    <property type="match status" value="1"/>
</dbReference>
<keyword evidence="3" id="KW-1185">Reference proteome</keyword>
<dbReference type="OrthoDB" id="7705076at2"/>
<dbReference type="SUPFAM" id="SSF46565">
    <property type="entry name" value="Chaperone J-domain"/>
    <property type="match status" value="1"/>
</dbReference>
<dbReference type="InterPro" id="IPR001623">
    <property type="entry name" value="DnaJ_domain"/>
</dbReference>
<dbReference type="RefSeq" id="WP_093149506.1">
    <property type="nucleotide sequence ID" value="NZ_FNEK01000004.1"/>
</dbReference>
<evidence type="ECO:0000259" key="1">
    <source>
        <dbReference type="PROSITE" id="PS50076"/>
    </source>
</evidence>
<dbReference type="InterPro" id="IPR036869">
    <property type="entry name" value="J_dom_sf"/>
</dbReference>
<dbReference type="EMBL" id="FNEK01000004">
    <property type="protein sequence ID" value="SDI56498.1"/>
    <property type="molecule type" value="Genomic_DNA"/>
</dbReference>
<dbReference type="Proteomes" id="UP000199382">
    <property type="component" value="Unassembled WGS sequence"/>
</dbReference>
<dbReference type="Pfam" id="PF00226">
    <property type="entry name" value="DnaJ"/>
    <property type="match status" value="1"/>
</dbReference>
<feature type="domain" description="J" evidence="1">
    <location>
        <begin position="12"/>
        <end position="66"/>
    </location>
</feature>
<reference evidence="2 3" key="1">
    <citation type="submission" date="2016-10" db="EMBL/GenBank/DDBJ databases">
        <authorList>
            <person name="de Groot N.N."/>
        </authorList>
    </citation>
    <scope>NUCLEOTIDE SEQUENCE [LARGE SCALE GENOMIC DNA]</scope>
    <source>
        <strain evidence="2 3">DSM 25294</strain>
    </source>
</reference>
<protein>
    <submittedName>
        <fullName evidence="2">DnaJ domain-containing protein</fullName>
    </submittedName>
</protein>
<dbReference type="PROSITE" id="PS50076">
    <property type="entry name" value="DNAJ_2"/>
    <property type="match status" value="1"/>
</dbReference>
<evidence type="ECO:0000313" key="3">
    <source>
        <dbReference type="Proteomes" id="UP000199382"/>
    </source>
</evidence>
<accession>A0A1G8LLE9</accession>
<gene>
    <name evidence="2" type="ORF">SAMN04488026_100481</name>
</gene>
<dbReference type="STRING" id="571298.SAMN04488026_100481"/>
<dbReference type="CDD" id="cd06257">
    <property type="entry name" value="DnaJ"/>
    <property type="match status" value="1"/>
</dbReference>
<proteinExistence type="predicted"/>